<dbReference type="GO" id="GO:0046872">
    <property type="term" value="F:metal ion binding"/>
    <property type="evidence" value="ECO:0007669"/>
    <property type="project" value="InterPro"/>
</dbReference>
<dbReference type="EMBL" id="JACCBN010000001">
    <property type="protein sequence ID" value="NYD39356.1"/>
    <property type="molecule type" value="Genomic_DNA"/>
</dbReference>
<dbReference type="InterPro" id="IPR034660">
    <property type="entry name" value="DinB/YfiT-like"/>
</dbReference>
<name>A0A7Y9E1E3_9PSEU</name>
<feature type="domain" description="Mycothiol-dependent maleylpyruvate isomerase metal-binding" evidence="1">
    <location>
        <begin position="8"/>
        <end position="94"/>
    </location>
</feature>
<evidence type="ECO:0000259" key="1">
    <source>
        <dbReference type="Pfam" id="PF11716"/>
    </source>
</evidence>
<evidence type="ECO:0000313" key="3">
    <source>
        <dbReference type="Proteomes" id="UP000535890"/>
    </source>
</evidence>
<sequence length="206" mass="22363">MAMLDDVAAERVALADDLEDLTDEQWATPSLCAGWTVRDVAAHLTLSTRTTVPRFVWAALRARGDVDRAFADEARNRAARFTPAELIEQLRGMAHVDRRLRLSGPLDPLNDLLVHRQDIAIPLGHAVDAPVERVAPCLPFVWSAPFVGAAKRFAGLRLVATDCGWTEGEGPELRGPASGLLLALNGRPAGLDRLEGPGLEIARSRH</sequence>
<dbReference type="Pfam" id="PF11716">
    <property type="entry name" value="MDMPI_N"/>
    <property type="match status" value="1"/>
</dbReference>
<proteinExistence type="predicted"/>
<comment type="caution">
    <text evidence="2">The sequence shown here is derived from an EMBL/GenBank/DDBJ whole genome shotgun (WGS) entry which is preliminary data.</text>
</comment>
<keyword evidence="3" id="KW-1185">Reference proteome</keyword>
<dbReference type="SUPFAM" id="SSF109854">
    <property type="entry name" value="DinB/YfiT-like putative metalloenzymes"/>
    <property type="match status" value="1"/>
</dbReference>
<dbReference type="InterPro" id="IPR017517">
    <property type="entry name" value="Maleyloyr_isom"/>
</dbReference>
<dbReference type="AlphaFoldDB" id="A0A7Y9E1E3"/>
<accession>A0A7Y9E1E3</accession>
<dbReference type="NCBIfam" id="TIGR03083">
    <property type="entry name" value="maleylpyruvate isomerase family mycothiol-dependent enzyme"/>
    <property type="match status" value="1"/>
</dbReference>
<dbReference type="Gene3D" id="1.20.120.450">
    <property type="entry name" value="dinb family like domain"/>
    <property type="match status" value="1"/>
</dbReference>
<reference evidence="2 3" key="1">
    <citation type="submission" date="2020-07" db="EMBL/GenBank/DDBJ databases">
        <title>Sequencing the genomes of 1000 actinobacteria strains.</title>
        <authorList>
            <person name="Klenk H.-P."/>
        </authorList>
    </citation>
    <scope>NUCLEOTIDE SEQUENCE [LARGE SCALE GENOMIC DNA]</scope>
    <source>
        <strain evidence="2 3">DSM 45772</strain>
    </source>
</reference>
<protein>
    <submittedName>
        <fullName evidence="2">Uncharacterized protein (TIGR03083 family)</fullName>
    </submittedName>
</protein>
<gene>
    <name evidence="2" type="ORF">BJ983_005458</name>
</gene>
<dbReference type="Proteomes" id="UP000535890">
    <property type="component" value="Unassembled WGS sequence"/>
</dbReference>
<dbReference type="InterPro" id="IPR024344">
    <property type="entry name" value="MDMPI_metal-binding"/>
</dbReference>
<organism evidence="2 3">
    <name type="scientific">Actinomycetospora corticicola</name>
    <dbReference type="NCBI Taxonomy" id="663602"/>
    <lineage>
        <taxon>Bacteria</taxon>
        <taxon>Bacillati</taxon>
        <taxon>Actinomycetota</taxon>
        <taxon>Actinomycetes</taxon>
        <taxon>Pseudonocardiales</taxon>
        <taxon>Pseudonocardiaceae</taxon>
        <taxon>Actinomycetospora</taxon>
    </lineage>
</organism>
<evidence type="ECO:0000313" key="2">
    <source>
        <dbReference type="EMBL" id="NYD39356.1"/>
    </source>
</evidence>